<keyword evidence="3" id="KW-0285">Flavoprotein</keyword>
<dbReference type="InterPro" id="IPR036188">
    <property type="entry name" value="FAD/NAD-bd_sf"/>
</dbReference>
<organism evidence="10 11">
    <name type="scientific">Trichosporon asahii var. asahii (strain ATCC 90039 / CBS 2479 / JCM 2466 / KCTC 7840 / NBRC 103889/ NCYC 2677 / UAMH 7654)</name>
    <name type="common">Yeast</name>
    <dbReference type="NCBI Taxonomy" id="1186058"/>
    <lineage>
        <taxon>Eukaryota</taxon>
        <taxon>Fungi</taxon>
        <taxon>Dikarya</taxon>
        <taxon>Basidiomycota</taxon>
        <taxon>Agaricomycotina</taxon>
        <taxon>Tremellomycetes</taxon>
        <taxon>Trichosporonales</taxon>
        <taxon>Trichosporonaceae</taxon>
        <taxon>Trichosporon</taxon>
    </lineage>
</organism>
<keyword evidence="6" id="KW-0560">Oxidoreductase</keyword>
<dbReference type="GO" id="GO:0030328">
    <property type="term" value="P:prenylcysteine catabolic process"/>
    <property type="evidence" value="ECO:0007669"/>
    <property type="project" value="InterPro"/>
</dbReference>
<evidence type="ECO:0000256" key="1">
    <source>
        <dbReference type="ARBA" id="ARBA00001974"/>
    </source>
</evidence>
<reference evidence="10 11" key="1">
    <citation type="journal article" date="2012" name="Eukaryot. Cell">
        <title>Draft genome sequence of CBS 2479, the standard type strain of Trichosporon asahii.</title>
        <authorList>
            <person name="Yang R.Y."/>
            <person name="Li H.T."/>
            <person name="Zhu H."/>
            <person name="Zhou G.P."/>
            <person name="Wang M."/>
            <person name="Wang L."/>
        </authorList>
    </citation>
    <scope>NUCLEOTIDE SEQUENCE [LARGE SCALE GENOMIC DNA]</scope>
    <source>
        <strain evidence="11">ATCC 90039 / CBS 2479 / JCM 2466 / KCTC 7840 / NCYC 2677 / UAMH 7654</strain>
    </source>
</reference>
<dbReference type="Pfam" id="PF13450">
    <property type="entry name" value="NAD_binding_8"/>
    <property type="match status" value="1"/>
</dbReference>
<dbReference type="InterPro" id="IPR010795">
    <property type="entry name" value="Prenylcys_lyase"/>
</dbReference>
<dbReference type="Proteomes" id="UP000002748">
    <property type="component" value="Unassembled WGS sequence"/>
</dbReference>
<dbReference type="GO" id="GO:0030327">
    <property type="term" value="P:prenylated protein catabolic process"/>
    <property type="evidence" value="ECO:0007669"/>
    <property type="project" value="TreeGrafter"/>
</dbReference>
<comment type="caution">
    <text evidence="10">The sequence shown here is derived from an EMBL/GenBank/DDBJ whole genome shotgun (WGS) entry which is preliminary data.</text>
</comment>
<accession>J6ESB5</accession>
<dbReference type="SUPFAM" id="SSF51905">
    <property type="entry name" value="FAD/NAD(P)-binding domain"/>
    <property type="match status" value="1"/>
</dbReference>
<evidence type="ECO:0000256" key="8">
    <source>
        <dbReference type="SAM" id="SignalP"/>
    </source>
</evidence>
<proteinExistence type="inferred from homology"/>
<keyword evidence="5" id="KW-0274">FAD</keyword>
<evidence type="ECO:0000313" key="11">
    <source>
        <dbReference type="Proteomes" id="UP000002748"/>
    </source>
</evidence>
<dbReference type="GO" id="GO:0001735">
    <property type="term" value="F:prenylcysteine oxidase activity"/>
    <property type="evidence" value="ECO:0007669"/>
    <property type="project" value="InterPro"/>
</dbReference>
<evidence type="ECO:0000259" key="9">
    <source>
        <dbReference type="Pfam" id="PF07156"/>
    </source>
</evidence>
<dbReference type="Pfam" id="PF07156">
    <property type="entry name" value="Prenylcys_lyase"/>
    <property type="match status" value="1"/>
</dbReference>
<dbReference type="InterPro" id="IPR017046">
    <property type="entry name" value="Prenylcysteine_Oxase1"/>
</dbReference>
<feature type="signal peptide" evidence="8">
    <location>
        <begin position="1"/>
        <end position="17"/>
    </location>
</feature>
<dbReference type="OrthoDB" id="437369at2759"/>
<evidence type="ECO:0000256" key="5">
    <source>
        <dbReference type="ARBA" id="ARBA00022827"/>
    </source>
</evidence>
<evidence type="ECO:0000313" key="10">
    <source>
        <dbReference type="EMBL" id="EJT47424.1"/>
    </source>
</evidence>
<dbReference type="EMBL" id="ALBS01000249">
    <property type="protein sequence ID" value="EJT47424.1"/>
    <property type="molecule type" value="Genomic_DNA"/>
</dbReference>
<dbReference type="GeneID" id="25987275"/>
<dbReference type="PANTHER" id="PTHR15944">
    <property type="entry name" value="FARNESYLCYSTEINE LYASE"/>
    <property type="match status" value="1"/>
</dbReference>
<evidence type="ECO:0000256" key="3">
    <source>
        <dbReference type="ARBA" id="ARBA00022630"/>
    </source>
</evidence>
<dbReference type="RefSeq" id="XP_014178592.1">
    <property type="nucleotide sequence ID" value="XM_014323117.1"/>
</dbReference>
<comment type="similarity">
    <text evidence="2">Belongs to the prenylcysteine oxidase family.</text>
</comment>
<dbReference type="KEGG" id="tasa:A1Q1_03762"/>
<protein>
    <recommendedName>
        <fullName evidence="9">Prenylcysteine lyase domain-containing protein</fullName>
    </recommendedName>
</protein>
<dbReference type="HOGENOM" id="CLU_349562_0_0_1"/>
<gene>
    <name evidence="10" type="ORF">A1Q1_03762</name>
</gene>
<dbReference type="Gene3D" id="3.50.50.60">
    <property type="entry name" value="FAD/NAD(P)-binding domain"/>
    <property type="match status" value="1"/>
</dbReference>
<dbReference type="VEuPathDB" id="FungiDB:A1Q1_03762"/>
<dbReference type="PANTHER" id="PTHR15944:SF0">
    <property type="entry name" value="PRENYLCYSTEINE LYASE DOMAIN-CONTAINING PROTEIN"/>
    <property type="match status" value="1"/>
</dbReference>
<evidence type="ECO:0000256" key="7">
    <source>
        <dbReference type="ARBA" id="ARBA00023180"/>
    </source>
</evidence>
<dbReference type="AlphaFoldDB" id="J6ESB5"/>
<feature type="chain" id="PRO_5003787206" description="Prenylcysteine lyase domain-containing protein" evidence="8">
    <location>
        <begin position="18"/>
        <end position="806"/>
    </location>
</feature>
<keyword evidence="4 8" id="KW-0732">Signal</keyword>
<feature type="domain" description="Prenylcysteine lyase" evidence="9">
    <location>
        <begin position="160"/>
        <end position="482"/>
    </location>
</feature>
<name>J6ESB5_TRIAS</name>
<evidence type="ECO:0000256" key="4">
    <source>
        <dbReference type="ARBA" id="ARBA00022729"/>
    </source>
</evidence>
<evidence type="ECO:0000256" key="2">
    <source>
        <dbReference type="ARBA" id="ARBA00009967"/>
    </source>
</evidence>
<sequence>MRWLPILLALVATHVAAEQDQAVFNNDQTAHPIDTAEVRPKRVAIIGAGASGAAAAMFINRAAREAELQRGMKKGELLGDLVVYEKNDYVGGLVYPHGDKKLPHVELGASIFVSANQNLVAAAKRYNLTMANPGFAEDGTGIWDGSVFLFQTSAEKSRTAGWWDTLAALRRYGPLSPWYQKRSVDRLKSKFANLYDANWVAARGIVNSVSEFADSAGLGMSYTSRSGEDWALNEVGVNVRWMTEVMEGTTRVNDMIDIHALGAAVGLAAGGAASIAEGNYKLFEGMIKESGAELRLNTVVEEIKLDARRGLTVTTNSSEDAYDQVFFAAPWHLSPVSKDLEAHFDVPIPRQDYVNLHVTLLTTTERTPSPAYFGLPEDASVPTTILTSNYYHRTGRTPAPRFNSLSYHSETYPGSGEWVVKLFSREKISNKDLEDIFGSAPTWVYRKLWQSYPELRPGPNYAPVSPVKGLEYLAAQEAWVSTRLPQCSKTLLHYFSPPNLPLWPTIEYILSAPSLHLQPSNADRTIWFLRRAYLHTEDFVEAFVAAMYLEPGAPYEEELLSDPFFDPAHFFLAEDATLPDKLVHFIYHTYPTDSYLLAEAAVRDLTAGRVRRAEQLFSVGAVPTLAPNDVFHAATCAELKGVSGVSKTYPSERLLAWKNRDVERTVCSCGFDAGAEAANVLAHSVLAMASENVKPAQAVKLLQGKIHDLSTNRWERVNGNASVDHPRHILEIDDEIEYAMDKVAFGSCRFMKYWMMPFNGTIGKYAHPLSELMEDFERCDRDCQHGVSMTREFLVAYVLDLKNRLL</sequence>
<evidence type="ECO:0000256" key="6">
    <source>
        <dbReference type="ARBA" id="ARBA00023002"/>
    </source>
</evidence>
<keyword evidence="7" id="KW-0325">Glycoprotein</keyword>
<comment type="cofactor">
    <cofactor evidence="1">
        <name>FAD</name>
        <dbReference type="ChEBI" id="CHEBI:57692"/>
    </cofactor>
</comment>